<evidence type="ECO:0000313" key="2">
    <source>
        <dbReference type="EMBL" id="NIH66597.1"/>
    </source>
</evidence>
<protein>
    <submittedName>
        <fullName evidence="2">Uncharacterized protein</fullName>
    </submittedName>
</protein>
<evidence type="ECO:0000313" key="3">
    <source>
        <dbReference type="Proteomes" id="UP000552836"/>
    </source>
</evidence>
<gene>
    <name evidence="2" type="ORF">FB380_001043</name>
</gene>
<dbReference type="AlphaFoldDB" id="A0A846LG68"/>
<dbReference type="EMBL" id="JAAMPA010000001">
    <property type="protein sequence ID" value="NIH66597.1"/>
    <property type="molecule type" value="Genomic_DNA"/>
</dbReference>
<feature type="transmembrane region" description="Helical" evidence="1">
    <location>
        <begin position="20"/>
        <end position="42"/>
    </location>
</feature>
<organism evidence="2 3">
    <name type="scientific">Modestobacter marinus</name>
    <dbReference type="NCBI Taxonomy" id="477641"/>
    <lineage>
        <taxon>Bacteria</taxon>
        <taxon>Bacillati</taxon>
        <taxon>Actinomycetota</taxon>
        <taxon>Actinomycetes</taxon>
        <taxon>Geodermatophilales</taxon>
        <taxon>Geodermatophilaceae</taxon>
        <taxon>Modestobacter</taxon>
    </lineage>
</organism>
<proteinExistence type="predicted"/>
<dbReference type="Proteomes" id="UP000552836">
    <property type="component" value="Unassembled WGS sequence"/>
</dbReference>
<keyword evidence="1" id="KW-1133">Transmembrane helix</keyword>
<keyword evidence="1" id="KW-0472">Membrane</keyword>
<keyword evidence="1" id="KW-0812">Transmembrane</keyword>
<feature type="transmembrane region" description="Helical" evidence="1">
    <location>
        <begin position="138"/>
        <end position="157"/>
    </location>
</feature>
<dbReference type="RefSeq" id="WP_166754160.1">
    <property type="nucleotide sequence ID" value="NZ_BAABJU010000001.1"/>
</dbReference>
<sequence>MGNTRWTADGRTALERRAGVVFLALAAVGCLLVALSLVLLRITPWDVLRDPSSPLVQLLDVRAEGSLHTWFNVCVLSSGAVLHGCAGALAHRAGWEAWPWALTAAALALLSMDDLLAVHERLEPLGRALGAGQGGLHFAWVLPGLLLAVGLAATAVVAARKLPSSASRWLLVGVAALLAAAVGLESVGGLVLDSVGDGALYVLVSHAEELIETLAAAALLCAAVSAVRLGAGPGAGFEVGYAHPVRRAS</sequence>
<comment type="caution">
    <text evidence="2">The sequence shown here is derived from an EMBL/GenBank/DDBJ whole genome shotgun (WGS) entry which is preliminary data.</text>
</comment>
<evidence type="ECO:0000256" key="1">
    <source>
        <dbReference type="SAM" id="Phobius"/>
    </source>
</evidence>
<feature type="transmembrane region" description="Helical" evidence="1">
    <location>
        <begin position="169"/>
        <end position="191"/>
    </location>
</feature>
<dbReference type="PROSITE" id="PS51257">
    <property type="entry name" value="PROKAR_LIPOPROTEIN"/>
    <property type="match status" value="1"/>
</dbReference>
<reference evidence="2 3" key="1">
    <citation type="submission" date="2020-02" db="EMBL/GenBank/DDBJ databases">
        <title>Sequencing the genomes of 1000 actinobacteria strains.</title>
        <authorList>
            <person name="Klenk H.-P."/>
        </authorList>
    </citation>
    <scope>NUCLEOTIDE SEQUENCE [LARGE SCALE GENOMIC DNA]</scope>
    <source>
        <strain evidence="2 3">DSM 45201</strain>
    </source>
</reference>
<accession>A0A846LG68</accession>
<name>A0A846LG68_9ACTN</name>